<dbReference type="InterPro" id="IPR014757">
    <property type="entry name" value="Tscrpt_reg_IclR_C"/>
</dbReference>
<dbReference type="SUPFAM" id="SSF55781">
    <property type="entry name" value="GAF domain-like"/>
    <property type="match status" value="1"/>
</dbReference>
<gene>
    <name evidence="4" type="ORF">ICHIAU1_10040</name>
</gene>
<evidence type="ECO:0000256" key="1">
    <source>
        <dbReference type="ARBA" id="ARBA00023015"/>
    </source>
</evidence>
<accession>A0A679HSV5</accession>
<dbReference type="SMART" id="SM00346">
    <property type="entry name" value="HTH_ICLR"/>
    <property type="match status" value="1"/>
</dbReference>
<dbReference type="PANTHER" id="PTHR30136">
    <property type="entry name" value="HELIX-TURN-HELIX TRANSCRIPTIONAL REGULATOR, ICLR FAMILY"/>
    <property type="match status" value="1"/>
</dbReference>
<evidence type="ECO:0000256" key="2">
    <source>
        <dbReference type="ARBA" id="ARBA00023125"/>
    </source>
</evidence>
<dbReference type="GO" id="GO:0003700">
    <property type="term" value="F:DNA-binding transcription factor activity"/>
    <property type="evidence" value="ECO:0007669"/>
    <property type="project" value="TreeGrafter"/>
</dbReference>
<dbReference type="GO" id="GO:0045892">
    <property type="term" value="P:negative regulation of DNA-templated transcription"/>
    <property type="evidence" value="ECO:0007669"/>
    <property type="project" value="TreeGrafter"/>
</dbReference>
<dbReference type="Gene3D" id="1.10.10.10">
    <property type="entry name" value="Winged helix-like DNA-binding domain superfamily/Winged helix DNA-binding domain"/>
    <property type="match status" value="1"/>
</dbReference>
<name>A0A679HSV5_9RHOO</name>
<sequence>MNASEPKRATGKQQGIQSIEIGGSVLRALVSSGRPAMLKDIALMSGMPPAKAHRYLVSLQRMGLVSQDLESARYHLGPFALTLGLSALASLDPIRLANPILDELCDEIGMGIGLAVWGSSGATIVRYVDTGNAISVCLRVGRVLGLHDSATGRCFGAFYNPSATQPVLTVELSALSGKDKKLRIALEQEHKAIVEKARLDGIALAGGSHTPGINGLSAPVFDYTGQMVAAITAVGSAGQFEADCNSPEAAQVKAASAKLSLLLGYDASTVR</sequence>
<dbReference type="OrthoDB" id="8524622at2"/>
<dbReference type="PROSITE" id="PS51077">
    <property type="entry name" value="HTH_ICLR"/>
    <property type="match status" value="1"/>
</dbReference>
<dbReference type="EMBL" id="AP022345">
    <property type="protein sequence ID" value="BBU68721.1"/>
    <property type="molecule type" value="Genomic_DNA"/>
</dbReference>
<dbReference type="Proteomes" id="UP000463961">
    <property type="component" value="Chromosome"/>
</dbReference>
<evidence type="ECO:0000313" key="5">
    <source>
        <dbReference type="Proteomes" id="UP000463961"/>
    </source>
</evidence>
<keyword evidence="1" id="KW-0805">Transcription regulation</keyword>
<dbReference type="Pfam" id="PF09339">
    <property type="entry name" value="HTH_IclR"/>
    <property type="match status" value="1"/>
</dbReference>
<dbReference type="SUPFAM" id="SSF46785">
    <property type="entry name" value="Winged helix' DNA-binding domain"/>
    <property type="match status" value="1"/>
</dbReference>
<dbReference type="InterPro" id="IPR005471">
    <property type="entry name" value="Tscrpt_reg_IclR_N"/>
</dbReference>
<reference evidence="5" key="1">
    <citation type="submission" date="2020-01" db="EMBL/GenBank/DDBJ databases">
        <title>Phosphoaccumulans saitamaens gen. nov., sp. nov., a polyphosphate accumulating bacterium isolated from surface river water.</title>
        <authorList>
            <person name="Watanabe K."/>
            <person name="Suda W."/>
        </authorList>
    </citation>
    <scope>NUCLEOTIDE SEQUENCE [LARGE SCALE GENOMIC DNA]</scope>
    <source>
        <strain evidence="5">ICHIAU1</strain>
    </source>
</reference>
<dbReference type="Pfam" id="PF01614">
    <property type="entry name" value="IclR_C"/>
    <property type="match status" value="1"/>
</dbReference>
<dbReference type="Gene3D" id="3.30.450.40">
    <property type="match status" value="1"/>
</dbReference>
<dbReference type="RefSeq" id="WP_162050517.1">
    <property type="nucleotide sequence ID" value="NZ_AP019011.1"/>
</dbReference>
<dbReference type="InterPro" id="IPR036388">
    <property type="entry name" value="WH-like_DNA-bd_sf"/>
</dbReference>
<evidence type="ECO:0000313" key="4">
    <source>
        <dbReference type="EMBL" id="BBU68721.1"/>
    </source>
</evidence>
<keyword evidence="3" id="KW-0804">Transcription</keyword>
<dbReference type="InterPro" id="IPR036390">
    <property type="entry name" value="WH_DNA-bd_sf"/>
</dbReference>
<dbReference type="PROSITE" id="PS51078">
    <property type="entry name" value="ICLR_ED"/>
    <property type="match status" value="1"/>
</dbReference>
<dbReference type="PANTHER" id="PTHR30136:SF8">
    <property type="entry name" value="TRANSCRIPTIONAL REGULATORY PROTEIN"/>
    <property type="match status" value="1"/>
</dbReference>
<proteinExistence type="predicted"/>
<dbReference type="AlphaFoldDB" id="A0A679HSV5"/>
<evidence type="ECO:0000256" key="3">
    <source>
        <dbReference type="ARBA" id="ARBA00023163"/>
    </source>
</evidence>
<keyword evidence="5" id="KW-1185">Reference proteome</keyword>
<keyword evidence="2" id="KW-0238">DNA-binding</keyword>
<organism evidence="4 5">
    <name type="scientific">Fluviibacter phosphoraccumulans</name>
    <dbReference type="NCBI Taxonomy" id="1751046"/>
    <lineage>
        <taxon>Bacteria</taxon>
        <taxon>Pseudomonadati</taxon>
        <taxon>Pseudomonadota</taxon>
        <taxon>Betaproteobacteria</taxon>
        <taxon>Rhodocyclales</taxon>
        <taxon>Fluviibacteraceae</taxon>
        <taxon>Fluviibacter</taxon>
    </lineage>
</organism>
<dbReference type="InterPro" id="IPR029016">
    <property type="entry name" value="GAF-like_dom_sf"/>
</dbReference>
<protein>
    <submittedName>
        <fullName evidence="4">Transcriptional regulator</fullName>
    </submittedName>
</protein>
<dbReference type="GO" id="GO:0003677">
    <property type="term" value="F:DNA binding"/>
    <property type="evidence" value="ECO:0007669"/>
    <property type="project" value="UniProtKB-KW"/>
</dbReference>
<dbReference type="InterPro" id="IPR050707">
    <property type="entry name" value="HTH_MetabolicPath_Reg"/>
</dbReference>